<evidence type="ECO:0000256" key="1">
    <source>
        <dbReference type="ARBA" id="ARBA00022692"/>
    </source>
</evidence>
<comment type="similarity">
    <text evidence="4">Belongs to the methyl-accepting chemotaxis (MCP) protein family.</text>
</comment>
<sequence>MALAGVPTSRRAFRLADLGVSAKVLAAVLAAALIAVIVWVTGFVGLKQTSDAANLIATSNVASIKAVGAVRAQFIQTNLDSTNQALSRNPDTAKKFSASFTQDLTSFDTALQSYRDSFPAGSPAAIDKLASTWQSYVTIARDQLLPLGTANNLDQWATVRDEKVQPIVTSLTGQLSDLDTIEQADARKNAAHAVTVFRTSRNISAAVLFIGLIVALGVGTLVARTIVRSLHRVRVVCESLAGGDLTHTTGLTSHDEPGQMGRALDAAIGTLRQTVRTIGDSAASLAGAAEQLTGTASQIAASAQSTSDRSQVVSEAADMISRSVDTVAAGGEEMGAAIREISQNAAQAAQVAAEAVRLTETTSQTMHQLGESSVEIGNIVKVITSIAEQTNLLALNATIEAARAGEAGKGFAVVADEVKQLAQETARATEDISNRVQTIQADTSGSVGAISEVAEVISRISEFQTTIASAVEEQSATTAEMNRSVTEAADGTGEVSRNIGGVAEAAAATSQGAIETQAATADLARMSAQLNGIVAGFRL</sequence>
<dbReference type="PANTHER" id="PTHR32089">
    <property type="entry name" value="METHYL-ACCEPTING CHEMOTAXIS PROTEIN MCPB"/>
    <property type="match status" value="1"/>
</dbReference>
<feature type="domain" description="Methyl-accepting transducer" evidence="7">
    <location>
        <begin position="288"/>
        <end position="527"/>
    </location>
</feature>
<keyword evidence="3 5" id="KW-0807">Transducer</keyword>
<dbReference type="SUPFAM" id="SSF58104">
    <property type="entry name" value="Methyl-accepting chemotaxis protein (MCP) signaling domain"/>
    <property type="match status" value="1"/>
</dbReference>
<evidence type="ECO:0000259" key="7">
    <source>
        <dbReference type="PROSITE" id="PS50111"/>
    </source>
</evidence>
<dbReference type="Pfam" id="PF00015">
    <property type="entry name" value="MCPsignal"/>
    <property type="match status" value="1"/>
</dbReference>
<dbReference type="SMART" id="SM00283">
    <property type="entry name" value="MA"/>
    <property type="match status" value="1"/>
</dbReference>
<evidence type="ECO:0000313" key="9">
    <source>
        <dbReference type="EMBL" id="GAA3638638.1"/>
    </source>
</evidence>
<dbReference type="Pfam" id="PF12729">
    <property type="entry name" value="4HB_MCP_1"/>
    <property type="match status" value="1"/>
</dbReference>
<evidence type="ECO:0000313" key="10">
    <source>
        <dbReference type="Proteomes" id="UP001501074"/>
    </source>
</evidence>
<evidence type="ECO:0000259" key="8">
    <source>
        <dbReference type="PROSITE" id="PS50885"/>
    </source>
</evidence>
<proteinExistence type="inferred from homology"/>
<feature type="domain" description="HAMP" evidence="8">
    <location>
        <begin position="224"/>
        <end position="276"/>
    </location>
</feature>
<dbReference type="PROSITE" id="PS50111">
    <property type="entry name" value="CHEMOTAXIS_TRANSDUC_2"/>
    <property type="match status" value="1"/>
</dbReference>
<dbReference type="Proteomes" id="UP001501074">
    <property type="component" value="Unassembled WGS sequence"/>
</dbReference>
<dbReference type="SMART" id="SM00304">
    <property type="entry name" value="HAMP"/>
    <property type="match status" value="1"/>
</dbReference>
<name>A0ABP7ARC0_9ACTN</name>
<dbReference type="PROSITE" id="PS50885">
    <property type="entry name" value="HAMP"/>
    <property type="match status" value="1"/>
</dbReference>
<keyword evidence="2 6" id="KW-1133">Transmembrane helix</keyword>
<evidence type="ECO:0000256" key="2">
    <source>
        <dbReference type="ARBA" id="ARBA00022989"/>
    </source>
</evidence>
<reference evidence="10" key="1">
    <citation type="journal article" date="2019" name="Int. J. Syst. Evol. Microbiol.">
        <title>The Global Catalogue of Microorganisms (GCM) 10K type strain sequencing project: providing services to taxonomists for standard genome sequencing and annotation.</title>
        <authorList>
            <consortium name="The Broad Institute Genomics Platform"/>
            <consortium name="The Broad Institute Genome Sequencing Center for Infectious Disease"/>
            <person name="Wu L."/>
            <person name="Ma J."/>
        </authorList>
    </citation>
    <scope>NUCLEOTIDE SEQUENCE [LARGE SCALE GENOMIC DNA]</scope>
    <source>
        <strain evidence="10">JCM 16902</strain>
    </source>
</reference>
<dbReference type="InterPro" id="IPR024478">
    <property type="entry name" value="HlyB_4HB_MCP"/>
</dbReference>
<keyword evidence="10" id="KW-1185">Reference proteome</keyword>
<evidence type="ECO:0000256" key="6">
    <source>
        <dbReference type="SAM" id="Phobius"/>
    </source>
</evidence>
<dbReference type="InterPro" id="IPR003660">
    <property type="entry name" value="HAMP_dom"/>
</dbReference>
<accession>A0ABP7ARC0</accession>
<evidence type="ECO:0000256" key="5">
    <source>
        <dbReference type="PROSITE-ProRule" id="PRU00284"/>
    </source>
</evidence>
<protein>
    <submittedName>
        <fullName evidence="9">Methyl-accepting chemotaxis protein</fullName>
    </submittedName>
</protein>
<keyword evidence="6" id="KW-0472">Membrane</keyword>
<dbReference type="PRINTS" id="PR00260">
    <property type="entry name" value="CHEMTRNSDUCR"/>
</dbReference>
<feature type="transmembrane region" description="Helical" evidence="6">
    <location>
        <begin position="205"/>
        <end position="227"/>
    </location>
</feature>
<evidence type="ECO:0000256" key="3">
    <source>
        <dbReference type="ARBA" id="ARBA00023224"/>
    </source>
</evidence>
<dbReference type="InterPro" id="IPR004090">
    <property type="entry name" value="Chemotax_Me-accpt_rcpt"/>
</dbReference>
<dbReference type="EMBL" id="BAAAZO010000012">
    <property type="protein sequence ID" value="GAA3638638.1"/>
    <property type="molecule type" value="Genomic_DNA"/>
</dbReference>
<organism evidence="9 10">
    <name type="scientific">Kineosporia mesophila</name>
    <dbReference type="NCBI Taxonomy" id="566012"/>
    <lineage>
        <taxon>Bacteria</taxon>
        <taxon>Bacillati</taxon>
        <taxon>Actinomycetota</taxon>
        <taxon>Actinomycetes</taxon>
        <taxon>Kineosporiales</taxon>
        <taxon>Kineosporiaceae</taxon>
        <taxon>Kineosporia</taxon>
    </lineage>
</organism>
<keyword evidence="1 6" id="KW-0812">Transmembrane</keyword>
<gene>
    <name evidence="9" type="ORF">GCM10022223_67100</name>
</gene>
<feature type="transmembrane region" description="Helical" evidence="6">
    <location>
        <begin position="24"/>
        <end position="46"/>
    </location>
</feature>
<dbReference type="Gene3D" id="1.10.287.950">
    <property type="entry name" value="Methyl-accepting chemotaxis protein"/>
    <property type="match status" value="1"/>
</dbReference>
<comment type="caution">
    <text evidence="9">The sequence shown here is derived from an EMBL/GenBank/DDBJ whole genome shotgun (WGS) entry which is preliminary data.</text>
</comment>
<dbReference type="InterPro" id="IPR004089">
    <property type="entry name" value="MCPsignal_dom"/>
</dbReference>
<evidence type="ECO:0000256" key="4">
    <source>
        <dbReference type="ARBA" id="ARBA00029447"/>
    </source>
</evidence>
<dbReference type="PANTHER" id="PTHR32089:SF112">
    <property type="entry name" value="LYSOZYME-LIKE PROTEIN-RELATED"/>
    <property type="match status" value="1"/>
</dbReference>
<dbReference type="Pfam" id="PF00672">
    <property type="entry name" value="HAMP"/>
    <property type="match status" value="1"/>
</dbReference>
<dbReference type="RefSeq" id="WP_231481427.1">
    <property type="nucleotide sequence ID" value="NZ_BAAAZO010000012.1"/>
</dbReference>